<proteinExistence type="predicted"/>
<reference evidence="1 2" key="1">
    <citation type="journal article" date="2018" name="Nat. Ecol. Evol.">
        <title>Pezizomycetes genomes reveal the molecular basis of ectomycorrhizal truffle lifestyle.</title>
        <authorList>
            <person name="Murat C."/>
            <person name="Payen T."/>
            <person name="Noel B."/>
            <person name="Kuo A."/>
            <person name="Morin E."/>
            <person name="Chen J."/>
            <person name="Kohler A."/>
            <person name="Krizsan K."/>
            <person name="Balestrini R."/>
            <person name="Da Silva C."/>
            <person name="Montanini B."/>
            <person name="Hainaut M."/>
            <person name="Levati E."/>
            <person name="Barry K.W."/>
            <person name="Belfiori B."/>
            <person name="Cichocki N."/>
            <person name="Clum A."/>
            <person name="Dockter R.B."/>
            <person name="Fauchery L."/>
            <person name="Guy J."/>
            <person name="Iotti M."/>
            <person name="Le Tacon F."/>
            <person name="Lindquist E.A."/>
            <person name="Lipzen A."/>
            <person name="Malagnac F."/>
            <person name="Mello A."/>
            <person name="Molinier V."/>
            <person name="Miyauchi S."/>
            <person name="Poulain J."/>
            <person name="Riccioni C."/>
            <person name="Rubini A."/>
            <person name="Sitrit Y."/>
            <person name="Splivallo R."/>
            <person name="Traeger S."/>
            <person name="Wang M."/>
            <person name="Zifcakova L."/>
            <person name="Wipf D."/>
            <person name="Zambonelli A."/>
            <person name="Paolocci F."/>
            <person name="Nowrousian M."/>
            <person name="Ottonello S."/>
            <person name="Baldrian P."/>
            <person name="Spatafora J.W."/>
            <person name="Henrissat B."/>
            <person name="Nagy L.G."/>
            <person name="Aury J.M."/>
            <person name="Wincker P."/>
            <person name="Grigoriev I.V."/>
            <person name="Bonfante P."/>
            <person name="Martin F.M."/>
        </authorList>
    </citation>
    <scope>NUCLEOTIDE SEQUENCE [LARGE SCALE GENOMIC DNA]</scope>
    <source>
        <strain evidence="1 2">ATCC MYA-4762</strain>
    </source>
</reference>
<keyword evidence="2" id="KW-1185">Reference proteome</keyword>
<protein>
    <submittedName>
        <fullName evidence="1">Uncharacterized protein</fullName>
    </submittedName>
</protein>
<accession>A0A3N4LH11</accession>
<evidence type="ECO:0000313" key="2">
    <source>
        <dbReference type="Proteomes" id="UP000267821"/>
    </source>
</evidence>
<name>A0A3N4LH11_9PEZI</name>
<sequence>MLLPLRTWFKSLSTHKCWTFGRRTIYSRQKIAKYQNLTIGMLYTIMIIVNSLSNVRDMMINSCSWRREVTLLR</sequence>
<gene>
    <name evidence="1" type="ORF">L211DRAFT_351094</name>
</gene>
<organism evidence="1 2">
    <name type="scientific">Terfezia boudieri ATCC MYA-4762</name>
    <dbReference type="NCBI Taxonomy" id="1051890"/>
    <lineage>
        <taxon>Eukaryota</taxon>
        <taxon>Fungi</taxon>
        <taxon>Dikarya</taxon>
        <taxon>Ascomycota</taxon>
        <taxon>Pezizomycotina</taxon>
        <taxon>Pezizomycetes</taxon>
        <taxon>Pezizales</taxon>
        <taxon>Pezizaceae</taxon>
        <taxon>Terfezia</taxon>
    </lineage>
</organism>
<dbReference type="Proteomes" id="UP000267821">
    <property type="component" value="Unassembled WGS sequence"/>
</dbReference>
<dbReference type="AlphaFoldDB" id="A0A3N4LH11"/>
<dbReference type="EMBL" id="ML121554">
    <property type="protein sequence ID" value="RPB22143.1"/>
    <property type="molecule type" value="Genomic_DNA"/>
</dbReference>
<dbReference type="InParanoid" id="A0A3N4LH11"/>
<evidence type="ECO:0000313" key="1">
    <source>
        <dbReference type="EMBL" id="RPB22143.1"/>
    </source>
</evidence>